<name>A0A0M2UTL9_9BACT</name>
<dbReference type="SUPFAM" id="SSF51430">
    <property type="entry name" value="NAD(P)-linked oxidoreductase"/>
    <property type="match status" value="1"/>
</dbReference>
<dbReference type="AlphaFoldDB" id="A0A0M2UTL9"/>
<evidence type="ECO:0000313" key="3">
    <source>
        <dbReference type="Proteomes" id="UP000034954"/>
    </source>
</evidence>
<dbReference type="PANTHER" id="PTHR43312:SF1">
    <property type="entry name" value="NADP-DEPENDENT OXIDOREDUCTASE DOMAIN-CONTAINING PROTEIN"/>
    <property type="match status" value="1"/>
</dbReference>
<dbReference type="InterPro" id="IPR020471">
    <property type="entry name" value="AKR"/>
</dbReference>
<gene>
    <name evidence="2" type="ORF">BROFUL_02140</name>
</gene>
<reference evidence="2 3" key="1">
    <citation type="journal article" date="2013" name="BMC Microbiol.">
        <title>Identification of the type II cytochrome c maturation pathway in anammox bacteria by comparative genomics.</title>
        <authorList>
            <person name="Ferousi C."/>
            <person name="Speth D.R."/>
            <person name="Reimann J."/>
            <person name="Op den Camp H.J."/>
            <person name="Allen J.W."/>
            <person name="Keltjens J.T."/>
            <person name="Jetten M.S."/>
        </authorList>
    </citation>
    <scope>NUCLEOTIDE SEQUENCE [LARGE SCALE GENOMIC DNA]</scope>
    <source>
        <strain evidence="2">RU1</strain>
    </source>
</reference>
<dbReference type="PANTHER" id="PTHR43312">
    <property type="entry name" value="D-THREO-ALDOSE 1-DEHYDROGENASE"/>
    <property type="match status" value="1"/>
</dbReference>
<dbReference type="Pfam" id="PF00248">
    <property type="entry name" value="Aldo_ket_red"/>
    <property type="match status" value="1"/>
</dbReference>
<dbReference type="InterPro" id="IPR036812">
    <property type="entry name" value="NAD(P)_OxRdtase_dom_sf"/>
</dbReference>
<protein>
    <recommendedName>
        <fullName evidence="1">NADP-dependent oxidoreductase domain-containing protein</fullName>
    </recommendedName>
</protein>
<dbReference type="EMBL" id="LAQJ01000213">
    <property type="protein sequence ID" value="KKO19157.1"/>
    <property type="molecule type" value="Genomic_DNA"/>
</dbReference>
<dbReference type="CDD" id="cd19086">
    <property type="entry name" value="AKR_AKR11C1"/>
    <property type="match status" value="1"/>
</dbReference>
<dbReference type="PRINTS" id="PR00069">
    <property type="entry name" value="ALDKETRDTASE"/>
</dbReference>
<keyword evidence="3" id="KW-1185">Reference proteome</keyword>
<proteinExistence type="predicted"/>
<sequence length="323" mass="36227">MKYRKLGNTGIEVSEIGFGTWGLGGNSYGPVDDNVSKTALRFAFDSGITFYDTSDLYGNGHSEEVLGDALHDVRDKIIISTKVGLLPHTGFGMPCDFSPAYIRQELDVSLRRLRSDYVDIYLLHSPTIEMLREDREIVATLQILKEAGKIHAYGISVRSPDDGLVAIQEFGINVVQVNFNMIDHRAIDNGLFDVACEKKVGVIARTPLCFGYLTGKLHGNEKFEGIDHRANWPVDQRQRWANAPDLFLFLNQRKNRTPAQSALRFCLDHKSVSTVIPGMMNCNEVRENALASSLEALSAEEVARIKLIYENNVFYDHSAKQRK</sequence>
<evidence type="ECO:0000313" key="2">
    <source>
        <dbReference type="EMBL" id="KKO19157.1"/>
    </source>
</evidence>
<dbReference type="Proteomes" id="UP000034954">
    <property type="component" value="Unassembled WGS sequence"/>
</dbReference>
<dbReference type="PATRIC" id="fig|380242.3.peg.2669"/>
<accession>A0A0M2UTL9</accession>
<dbReference type="Gene3D" id="3.20.20.100">
    <property type="entry name" value="NADP-dependent oxidoreductase domain"/>
    <property type="match status" value="1"/>
</dbReference>
<comment type="caution">
    <text evidence="2">The sequence shown here is derived from an EMBL/GenBank/DDBJ whole genome shotgun (WGS) entry which is preliminary data.</text>
</comment>
<dbReference type="InterPro" id="IPR053135">
    <property type="entry name" value="AKR2_Oxidoreductase"/>
</dbReference>
<feature type="domain" description="NADP-dependent oxidoreductase" evidence="1">
    <location>
        <begin position="15"/>
        <end position="309"/>
    </location>
</feature>
<organism evidence="2 3">
    <name type="scientific">Candidatus Brocadia fulgida</name>
    <dbReference type="NCBI Taxonomy" id="380242"/>
    <lineage>
        <taxon>Bacteria</taxon>
        <taxon>Pseudomonadati</taxon>
        <taxon>Planctomycetota</taxon>
        <taxon>Candidatus Brocadiia</taxon>
        <taxon>Candidatus Brocadiales</taxon>
        <taxon>Candidatus Brocadiaceae</taxon>
        <taxon>Candidatus Brocadia</taxon>
    </lineage>
</organism>
<dbReference type="GO" id="GO:0016491">
    <property type="term" value="F:oxidoreductase activity"/>
    <property type="evidence" value="ECO:0007669"/>
    <property type="project" value="InterPro"/>
</dbReference>
<dbReference type="InterPro" id="IPR023210">
    <property type="entry name" value="NADP_OxRdtase_dom"/>
</dbReference>
<evidence type="ECO:0000259" key="1">
    <source>
        <dbReference type="Pfam" id="PF00248"/>
    </source>
</evidence>